<evidence type="ECO:0000256" key="5">
    <source>
        <dbReference type="ARBA" id="ARBA00022692"/>
    </source>
</evidence>
<keyword evidence="7 8" id="KW-0472">Membrane</keyword>
<dbReference type="PRINTS" id="PR00812">
    <property type="entry name" value="BCTERIALGSPF"/>
</dbReference>
<dbReference type="AlphaFoldDB" id="A0A1F7UJ70"/>
<dbReference type="Proteomes" id="UP000176598">
    <property type="component" value="Unassembled WGS sequence"/>
</dbReference>
<evidence type="ECO:0000256" key="7">
    <source>
        <dbReference type="ARBA" id="ARBA00023136"/>
    </source>
</evidence>
<comment type="similarity">
    <text evidence="2">Belongs to the GSP F family.</text>
</comment>
<accession>A0A1F7UJ70</accession>
<evidence type="ECO:0000256" key="4">
    <source>
        <dbReference type="ARBA" id="ARBA00022519"/>
    </source>
</evidence>
<dbReference type="Pfam" id="PF00482">
    <property type="entry name" value="T2SSF"/>
    <property type="match status" value="2"/>
</dbReference>
<dbReference type="PANTHER" id="PTHR30012">
    <property type="entry name" value="GENERAL SECRETION PATHWAY PROTEIN"/>
    <property type="match status" value="1"/>
</dbReference>
<evidence type="ECO:0000256" key="1">
    <source>
        <dbReference type="ARBA" id="ARBA00004429"/>
    </source>
</evidence>
<evidence type="ECO:0000313" key="11">
    <source>
        <dbReference type="Proteomes" id="UP000176598"/>
    </source>
</evidence>
<evidence type="ECO:0000259" key="9">
    <source>
        <dbReference type="Pfam" id="PF00482"/>
    </source>
</evidence>
<evidence type="ECO:0000313" key="10">
    <source>
        <dbReference type="EMBL" id="OGL78312.1"/>
    </source>
</evidence>
<dbReference type="EMBL" id="MGEG01000038">
    <property type="protein sequence ID" value="OGL78312.1"/>
    <property type="molecule type" value="Genomic_DNA"/>
</dbReference>
<keyword evidence="6 8" id="KW-1133">Transmembrane helix</keyword>
<evidence type="ECO:0000256" key="2">
    <source>
        <dbReference type="ARBA" id="ARBA00005745"/>
    </source>
</evidence>
<feature type="transmembrane region" description="Helical" evidence="8">
    <location>
        <begin position="117"/>
        <end position="140"/>
    </location>
</feature>
<feature type="transmembrane region" description="Helical" evidence="8">
    <location>
        <begin position="325"/>
        <end position="346"/>
    </location>
</feature>
<comment type="subcellular location">
    <subcellularLocation>
        <location evidence="1">Cell inner membrane</location>
        <topology evidence="1">Multi-pass membrane protein</topology>
    </subcellularLocation>
</comment>
<keyword evidence="4" id="KW-0997">Cell inner membrane</keyword>
<gene>
    <name evidence="10" type="ORF">A3F28_00385</name>
</gene>
<comment type="caution">
    <text evidence="10">The sequence shown here is derived from an EMBL/GenBank/DDBJ whole genome shotgun (WGS) entry which is preliminary data.</text>
</comment>
<feature type="domain" description="Type II secretion system protein GspF" evidence="9">
    <location>
        <begin position="18"/>
        <end position="141"/>
    </location>
</feature>
<feature type="transmembrane region" description="Helical" evidence="8">
    <location>
        <begin position="160"/>
        <end position="189"/>
    </location>
</feature>
<sequence length="351" mass="38518">MKIFTKKPGIRREERLFFVENLSLMVKAGLPLSRAMEVLARQAGSARWKQVLSEVHADLAKGNSFEASLARHPQAFDPPFVSMVRVGELKGNLAEVLDHYYKFLFRSEAIRKKIQAAVTYPAVVVGSMFIVGIVMVVYILPRILDIFREIDVPLPLPTRLAIAMANGVVSYGWIILGVLILAIVVLVAAGRTKRGKVIWQIAVLKMPVIGPVIKELNISIIARNMGTLLEAGVNLAEAFEAAADAAGSAVYRQSLLDVRDSVNRGLFMHEAYAAFPDLYPQIMVQVITVGEEAGVTDTVLLSLAGHYEARVERFFETIATVIEPVLIFIIGLAVAFMAFAILLPIYSLAQA</sequence>
<name>A0A1F7UJ70_9BACT</name>
<evidence type="ECO:0000256" key="6">
    <source>
        <dbReference type="ARBA" id="ARBA00022989"/>
    </source>
</evidence>
<reference evidence="10 11" key="1">
    <citation type="journal article" date="2016" name="Nat. Commun.">
        <title>Thousands of microbial genomes shed light on interconnected biogeochemical processes in an aquifer system.</title>
        <authorList>
            <person name="Anantharaman K."/>
            <person name="Brown C.T."/>
            <person name="Hug L.A."/>
            <person name="Sharon I."/>
            <person name="Castelle C.J."/>
            <person name="Probst A.J."/>
            <person name="Thomas B.C."/>
            <person name="Singh A."/>
            <person name="Wilkins M.J."/>
            <person name="Karaoz U."/>
            <person name="Brodie E.L."/>
            <person name="Williams K.H."/>
            <person name="Hubbard S.S."/>
            <person name="Banfield J.F."/>
        </authorList>
    </citation>
    <scope>NUCLEOTIDE SEQUENCE [LARGE SCALE GENOMIC DNA]</scope>
</reference>
<dbReference type="Gene3D" id="1.20.81.30">
    <property type="entry name" value="Type II secretion system (T2SS), domain F"/>
    <property type="match status" value="2"/>
</dbReference>
<dbReference type="InterPro" id="IPR003004">
    <property type="entry name" value="GspF/PilC"/>
</dbReference>
<dbReference type="InterPro" id="IPR018076">
    <property type="entry name" value="T2SS_GspF_dom"/>
</dbReference>
<dbReference type="FunFam" id="1.20.81.30:FF:000001">
    <property type="entry name" value="Type II secretion system protein F"/>
    <property type="match status" value="1"/>
</dbReference>
<evidence type="ECO:0000256" key="8">
    <source>
        <dbReference type="SAM" id="Phobius"/>
    </source>
</evidence>
<dbReference type="GO" id="GO:0005886">
    <property type="term" value="C:plasma membrane"/>
    <property type="evidence" value="ECO:0007669"/>
    <property type="project" value="UniProtKB-SubCell"/>
</dbReference>
<protein>
    <recommendedName>
        <fullName evidence="9">Type II secretion system protein GspF domain-containing protein</fullName>
    </recommendedName>
</protein>
<evidence type="ECO:0000256" key="3">
    <source>
        <dbReference type="ARBA" id="ARBA00022475"/>
    </source>
</evidence>
<feature type="domain" description="Type II secretion system protein GspF" evidence="9">
    <location>
        <begin position="222"/>
        <end position="344"/>
    </location>
</feature>
<keyword evidence="3" id="KW-1003">Cell membrane</keyword>
<dbReference type="InterPro" id="IPR042094">
    <property type="entry name" value="T2SS_GspF_sf"/>
</dbReference>
<proteinExistence type="inferred from homology"/>
<organism evidence="10 11">
    <name type="scientific">Candidatus Uhrbacteria bacterium RIFCSPHIGHO2_12_FULL_57_11</name>
    <dbReference type="NCBI Taxonomy" id="1802398"/>
    <lineage>
        <taxon>Bacteria</taxon>
        <taxon>Candidatus Uhriibacteriota</taxon>
    </lineage>
</organism>
<keyword evidence="5 8" id="KW-0812">Transmembrane</keyword>
<dbReference type="PANTHER" id="PTHR30012:SF0">
    <property type="entry name" value="TYPE II SECRETION SYSTEM PROTEIN F-RELATED"/>
    <property type="match status" value="1"/>
</dbReference>